<organism evidence="1 2">
    <name type="scientific">Candidatus Nitrospira nitrificans</name>
    <dbReference type="NCBI Taxonomy" id="1742973"/>
    <lineage>
        <taxon>Bacteria</taxon>
        <taxon>Pseudomonadati</taxon>
        <taxon>Nitrospirota</taxon>
        <taxon>Nitrospiria</taxon>
        <taxon>Nitrospirales</taxon>
        <taxon>Nitrospiraceae</taxon>
        <taxon>Nitrospira</taxon>
    </lineage>
</organism>
<gene>
    <name evidence="1" type="ORF">COMA2_90182</name>
</gene>
<evidence type="ECO:0000313" key="1">
    <source>
        <dbReference type="EMBL" id="CUS40003.1"/>
    </source>
</evidence>
<dbReference type="EMBL" id="CZPZ01000036">
    <property type="protein sequence ID" value="CUS40003.1"/>
    <property type="molecule type" value="Genomic_DNA"/>
</dbReference>
<reference evidence="2" key="1">
    <citation type="submission" date="2015-10" db="EMBL/GenBank/DDBJ databases">
        <authorList>
            <person name="Luecker S."/>
            <person name="Luecker S."/>
        </authorList>
    </citation>
    <scope>NUCLEOTIDE SEQUENCE [LARGE SCALE GENOMIC DNA]</scope>
</reference>
<keyword evidence="2" id="KW-1185">Reference proteome</keyword>
<sequence length="54" mass="6257">MVPYPFSRGLFLYGNPLWVSREADDASLEATRLELETVLNRLTEQAEEDVKRET</sequence>
<dbReference type="STRING" id="1742973.COMA2_90182"/>
<name>A0A0S4LR69_9BACT</name>
<evidence type="ECO:0000313" key="2">
    <source>
        <dbReference type="Proteomes" id="UP000198736"/>
    </source>
</evidence>
<dbReference type="Proteomes" id="UP000198736">
    <property type="component" value="Unassembled WGS sequence"/>
</dbReference>
<proteinExistence type="predicted"/>
<accession>A0A0S4LR69</accession>
<dbReference type="AlphaFoldDB" id="A0A0S4LR69"/>
<protein>
    <submittedName>
        <fullName evidence="1">Uncharacterized protein</fullName>
    </submittedName>
</protein>